<dbReference type="SMART" id="SM00332">
    <property type="entry name" value="PP2Cc"/>
    <property type="match status" value="1"/>
</dbReference>
<dbReference type="InterPro" id="IPR055414">
    <property type="entry name" value="LRR_R13L4/SHOC2-like"/>
</dbReference>
<dbReference type="OrthoDB" id="2021138at2759"/>
<accession>A0A9P5YLA4</accession>
<dbReference type="InterPro" id="IPR050216">
    <property type="entry name" value="LRR_domain-containing"/>
</dbReference>
<dbReference type="SUPFAM" id="SSF81606">
    <property type="entry name" value="PP2C-like"/>
    <property type="match status" value="1"/>
</dbReference>
<gene>
    <name evidence="7" type="ORF">BDN70DRAFT_938582</name>
</gene>
<dbReference type="InterPro" id="IPR001932">
    <property type="entry name" value="PPM-type_phosphatase-like_dom"/>
</dbReference>
<evidence type="ECO:0000313" key="7">
    <source>
        <dbReference type="EMBL" id="KAF9471917.1"/>
    </source>
</evidence>
<feature type="compositionally biased region" description="Basic and acidic residues" evidence="4">
    <location>
        <begin position="348"/>
        <end position="357"/>
    </location>
</feature>
<dbReference type="InterPro" id="IPR003591">
    <property type="entry name" value="Leu-rich_rpt_typical-subtyp"/>
</dbReference>
<dbReference type="Pfam" id="PF00211">
    <property type="entry name" value="Guanylate_cyc"/>
    <property type="match status" value="1"/>
</dbReference>
<feature type="region of interest" description="Disordered" evidence="4">
    <location>
        <begin position="328"/>
        <end position="379"/>
    </location>
</feature>
<dbReference type="SMART" id="SM00369">
    <property type="entry name" value="LRR_TYP"/>
    <property type="match status" value="9"/>
</dbReference>
<sequence>MERRDSTIELSNDMVDQNGMARFSFDEDGWAMPMQEDSEIAPWVEQDVPPTPPPKPTPIGPQLPPPPSRKFGSSFSSLVPTSFLGRSNGGSTNTLAVHDDSESFKTLSYSGSSTHSRELRTRKSSSKLLAKLKPQASKTHLRSDSSDSEHPSLRHPVPPLPPPHNNPIFNASTPTIVSIPATISKAKRSLTKKKSSYGKDLAPPPVPPKDTFGFDFDTTSGLVDFSHDEVRDIVDLSKSSIGSESSNGAHESSSFDSQPTFINPFPSASSHDGYEWSVVRKTSNPLPPHILGQDSAGLDGPASSVMSSWPVPPSWSVVEKRSNGSASINTFDISDDSSSDSDVVVTDGPKRYEDQRTRTSNTASASFSSMSRTSRGTLHDLPIHNSANAMYQIRIYMPDKTFQLASISLETTVAQLTATVLRDIEKKKKEGRPHPSETVEGGIQLYVKEQKRERMLTPNEKPAVLVKLRMEQAGYTVDDGIRLLGPENLGILVRFIYKDQLLTTGAEFNFDNYEIVNLMGRSLRTIPPIVHQNAEHIVSLRLSRNPMLEIPLDFIQSCTTLRELRLTHMYMKQVPESVRHCTTLHRLDISSNAIRDLEDTTLHLIPDFFHLHAQNNRLSTLPLHFALLKSLKRINVSNNKFRFFPIVLTQIPTLEELDISFNMITELPGQIGRLTLLKRFIFVGNQLGRFPEEVVNLVNLEVLDVRRNNVTDLSLVCRLPKMQSLSADHNYVRALDLSLGPCMKTLVASHNDITQLSLAPGPMGALPYTLTLLDISYAKLSSIDDLALGQLSSLRTLKLDHNSIRSIPDSLGDLRWLEVLLCADNKLDSLPSTIGKLQKLETLDAHHNNINELPPTLWNCASLMIINVTSNFLSSWPDLPASAVQQLSDDDDDDDDDDGATIPSLAHALEKLYIGKNLLTETAILPLMIFEQLQVLNLCYNELHDLPMNFFHKMVYLRELYLSGNKLTSIPVEDLSRLKRLSTLFLNGNKLQTLPQELGNVKTLRVLDVGSNLLKYNINNWEFDWNWNFNKNLKYLNLSGNHRLQIKGDPGPQSHRISRYAPNHSPSMLSGFKDLSQLKVLGLMDVTITTTTHDTAVDIPDETIDRRVRTSLSTVCNMGYGIADSLGDNETLMMRDLVHEFPEREHEAVFAMFGRTHPSPSIQLSAAKGSPNIITKTLYEDFVKVLKNQLSVVDKLAAQPDFPAHLHKESIPLALTWTFLNLNQDLAMKFMSSAPRKDSMTSTSSAIEMQHYRTDVAGVAVYFSGRTLYAANVGDALAVVSRQGVCQHISRKHDPFDRLETARIRAAEGFISPAGLVNDEVEVSRAFGCYHLFPPINARPDVFVYELSELDEFIIIANRGLWDFIPYQTAVDITRDVARTQRPDPMLAAQKLRDFAISYGADGSTMVMVIWVADLNTPAPDPLLDYRRFRKPEVRDVEMIHLENEISPPTGHVTLAFTDIRNSTHLWEVNPGMTTAMRLHNTLLRRQLRFCGGYEVKTEGDSFMCSFPSSLAAVWWCLTVQLQLLHEPWPLEILECEDGKETYDADNQLIARGLSVRMGIHSGNPLCEPDLITKRMDYFGPMVNRSARIQSSALGGQIACSQEIIRDINIHVLGTEELSEFHKPQSLVSVEGIRKLGVVAKSMGEVKLKGIELPENLYILYPRELEGRHDLKEAAAEPTVSGSRVHFSASQLQELGMLCLRIEALSSGRRFTPISNSRKASIVSNTALPPPADGYKRRMRAAEAQEDGDVGLVNGDADGEVDGEADELESLMFYSDPSLLLPAISEQSSDMELLCALDSLSLRVANAAETLRTRHLLDPPKPPSPKESLLDKLKQDGGLDEATLDYIASVLARQ</sequence>
<dbReference type="InterPro" id="IPR055071">
    <property type="entry name" value="RA_PHLPP-like"/>
</dbReference>
<dbReference type="SMART" id="SM00044">
    <property type="entry name" value="CYCc"/>
    <property type="match status" value="1"/>
</dbReference>
<dbReference type="GO" id="GO:0046872">
    <property type="term" value="F:metal ion binding"/>
    <property type="evidence" value="ECO:0007669"/>
    <property type="project" value="UniProtKB-KW"/>
</dbReference>
<protein>
    <recommendedName>
        <fullName evidence="9">Adenylate cyclase</fullName>
    </recommendedName>
</protein>
<evidence type="ECO:0000259" key="5">
    <source>
        <dbReference type="PROSITE" id="PS50125"/>
    </source>
</evidence>
<dbReference type="Gene3D" id="3.60.40.10">
    <property type="entry name" value="PPM-type phosphatase domain"/>
    <property type="match status" value="1"/>
</dbReference>
<dbReference type="InterPro" id="IPR029787">
    <property type="entry name" value="Nucleotide_cyclase"/>
</dbReference>
<keyword evidence="2" id="KW-0479">Metal-binding</keyword>
<dbReference type="CDD" id="cd07302">
    <property type="entry name" value="CHD"/>
    <property type="match status" value="1"/>
</dbReference>
<keyword evidence="3" id="KW-0677">Repeat</keyword>
<dbReference type="SUPFAM" id="SSF52058">
    <property type="entry name" value="L domain-like"/>
    <property type="match status" value="2"/>
</dbReference>
<dbReference type="PROSITE" id="PS51746">
    <property type="entry name" value="PPM_2"/>
    <property type="match status" value="1"/>
</dbReference>
<dbReference type="Pfam" id="PF23010">
    <property type="entry name" value="RA_3"/>
    <property type="match status" value="1"/>
</dbReference>
<feature type="region of interest" description="Disordered" evidence="4">
    <location>
        <begin position="189"/>
        <end position="208"/>
    </location>
</feature>
<dbReference type="PANTHER" id="PTHR48051">
    <property type="match status" value="1"/>
</dbReference>
<dbReference type="InterPro" id="IPR001611">
    <property type="entry name" value="Leu-rich_rpt"/>
</dbReference>
<dbReference type="InterPro" id="IPR036457">
    <property type="entry name" value="PPM-type-like_dom_sf"/>
</dbReference>
<dbReference type="GO" id="GO:0005737">
    <property type="term" value="C:cytoplasm"/>
    <property type="evidence" value="ECO:0007669"/>
    <property type="project" value="TreeGrafter"/>
</dbReference>
<dbReference type="InterPro" id="IPR001054">
    <property type="entry name" value="A/G_cyclase"/>
</dbReference>
<feature type="compositionally biased region" description="Polar residues" evidence="4">
    <location>
        <begin position="255"/>
        <end position="266"/>
    </location>
</feature>
<dbReference type="GO" id="GO:0009190">
    <property type="term" value="P:cyclic nucleotide biosynthetic process"/>
    <property type="evidence" value="ECO:0007669"/>
    <property type="project" value="InterPro"/>
</dbReference>
<dbReference type="CDD" id="cd00143">
    <property type="entry name" value="PP2Cc"/>
    <property type="match status" value="1"/>
</dbReference>
<dbReference type="PROSITE" id="PS50125">
    <property type="entry name" value="GUANYLATE_CYCLASE_2"/>
    <property type="match status" value="1"/>
</dbReference>
<dbReference type="GO" id="GO:0035556">
    <property type="term" value="P:intracellular signal transduction"/>
    <property type="evidence" value="ECO:0007669"/>
    <property type="project" value="InterPro"/>
</dbReference>
<organism evidence="7 8">
    <name type="scientific">Pholiota conissans</name>
    <dbReference type="NCBI Taxonomy" id="109636"/>
    <lineage>
        <taxon>Eukaryota</taxon>
        <taxon>Fungi</taxon>
        <taxon>Dikarya</taxon>
        <taxon>Basidiomycota</taxon>
        <taxon>Agaricomycotina</taxon>
        <taxon>Agaricomycetes</taxon>
        <taxon>Agaricomycetidae</taxon>
        <taxon>Agaricales</taxon>
        <taxon>Agaricineae</taxon>
        <taxon>Strophariaceae</taxon>
        <taxon>Pholiota</taxon>
    </lineage>
</organism>
<feature type="compositionally biased region" description="Basic and acidic residues" evidence="4">
    <location>
        <begin position="141"/>
        <end position="152"/>
    </location>
</feature>
<keyword evidence="1" id="KW-0433">Leucine-rich repeat</keyword>
<dbReference type="SMART" id="SM00364">
    <property type="entry name" value="LRR_BAC"/>
    <property type="match status" value="11"/>
</dbReference>
<feature type="compositionally biased region" description="Polar residues" evidence="4">
    <location>
        <begin position="104"/>
        <end position="114"/>
    </location>
</feature>
<feature type="compositionally biased region" description="Low complexity" evidence="4">
    <location>
        <begin position="239"/>
        <end position="254"/>
    </location>
</feature>
<name>A0A9P5YLA4_9AGAR</name>
<proteinExistence type="predicted"/>
<feature type="compositionally biased region" description="Low complexity" evidence="4">
    <location>
        <begin position="358"/>
        <end position="375"/>
    </location>
</feature>
<dbReference type="InterPro" id="IPR032675">
    <property type="entry name" value="LRR_dom_sf"/>
</dbReference>
<feature type="region of interest" description="Disordered" evidence="4">
    <location>
        <begin position="32"/>
        <end position="172"/>
    </location>
</feature>
<dbReference type="SUPFAM" id="SSF55073">
    <property type="entry name" value="Nucleotide cyclase"/>
    <property type="match status" value="1"/>
</dbReference>
<dbReference type="Pfam" id="PF23598">
    <property type="entry name" value="LRR_14"/>
    <property type="match status" value="1"/>
</dbReference>
<dbReference type="Proteomes" id="UP000807469">
    <property type="component" value="Unassembled WGS sequence"/>
</dbReference>
<dbReference type="Gene3D" id="3.80.10.10">
    <property type="entry name" value="Ribonuclease Inhibitor"/>
    <property type="match status" value="3"/>
</dbReference>
<evidence type="ECO:0000259" key="6">
    <source>
        <dbReference type="PROSITE" id="PS51746"/>
    </source>
</evidence>
<reference evidence="7" key="1">
    <citation type="submission" date="2020-11" db="EMBL/GenBank/DDBJ databases">
        <authorList>
            <consortium name="DOE Joint Genome Institute"/>
            <person name="Ahrendt S."/>
            <person name="Riley R."/>
            <person name="Andreopoulos W."/>
            <person name="Labutti K."/>
            <person name="Pangilinan J."/>
            <person name="Ruiz-Duenas F.J."/>
            <person name="Barrasa J.M."/>
            <person name="Sanchez-Garcia M."/>
            <person name="Camarero S."/>
            <person name="Miyauchi S."/>
            <person name="Serrano A."/>
            <person name="Linde D."/>
            <person name="Babiker R."/>
            <person name="Drula E."/>
            <person name="Ayuso-Fernandez I."/>
            <person name="Pacheco R."/>
            <person name="Padilla G."/>
            <person name="Ferreira P."/>
            <person name="Barriuso J."/>
            <person name="Kellner H."/>
            <person name="Castanera R."/>
            <person name="Alfaro M."/>
            <person name="Ramirez L."/>
            <person name="Pisabarro A.G."/>
            <person name="Kuo A."/>
            <person name="Tritt A."/>
            <person name="Lipzen A."/>
            <person name="He G."/>
            <person name="Yan M."/>
            <person name="Ng V."/>
            <person name="Cullen D."/>
            <person name="Martin F."/>
            <person name="Rosso M.-N."/>
            <person name="Henrissat B."/>
            <person name="Hibbett D."/>
            <person name="Martinez A.T."/>
            <person name="Grigoriev I.V."/>
        </authorList>
    </citation>
    <scope>NUCLEOTIDE SEQUENCE</scope>
    <source>
        <strain evidence="7">CIRM-BRFM 674</strain>
    </source>
</reference>
<evidence type="ECO:0000256" key="1">
    <source>
        <dbReference type="ARBA" id="ARBA00022614"/>
    </source>
</evidence>
<dbReference type="EMBL" id="MU155604">
    <property type="protein sequence ID" value="KAF9471917.1"/>
    <property type="molecule type" value="Genomic_DNA"/>
</dbReference>
<dbReference type="Pfam" id="PF13855">
    <property type="entry name" value="LRR_8"/>
    <property type="match status" value="1"/>
</dbReference>
<feature type="domain" description="Guanylate cyclase" evidence="5">
    <location>
        <begin position="1454"/>
        <end position="1590"/>
    </location>
</feature>
<dbReference type="PANTHER" id="PTHR48051:SF1">
    <property type="entry name" value="RAS SUPPRESSOR PROTEIN 1"/>
    <property type="match status" value="1"/>
</dbReference>
<feature type="compositionally biased region" description="Pro residues" evidence="4">
    <location>
        <begin position="49"/>
        <end position="68"/>
    </location>
</feature>
<evidence type="ECO:0000313" key="8">
    <source>
        <dbReference type="Proteomes" id="UP000807469"/>
    </source>
</evidence>
<feature type="compositionally biased region" description="Polar residues" evidence="4">
    <location>
        <begin position="71"/>
        <end position="80"/>
    </location>
</feature>
<evidence type="ECO:0008006" key="9">
    <source>
        <dbReference type="Google" id="ProtNLM"/>
    </source>
</evidence>
<evidence type="ECO:0000256" key="2">
    <source>
        <dbReference type="ARBA" id="ARBA00022723"/>
    </source>
</evidence>
<feature type="compositionally biased region" description="Pro residues" evidence="4">
    <location>
        <begin position="156"/>
        <end position="165"/>
    </location>
</feature>
<comment type="caution">
    <text evidence="7">The sequence shown here is derived from an EMBL/GenBank/DDBJ whole genome shotgun (WGS) entry which is preliminary data.</text>
</comment>
<dbReference type="Gene3D" id="3.30.70.1230">
    <property type="entry name" value="Nucleotide cyclase"/>
    <property type="match status" value="1"/>
</dbReference>
<evidence type="ECO:0000256" key="4">
    <source>
        <dbReference type="SAM" id="MobiDB-lite"/>
    </source>
</evidence>
<dbReference type="SUPFAM" id="SSF52075">
    <property type="entry name" value="Outer arm dynein light chain 1"/>
    <property type="match status" value="1"/>
</dbReference>
<dbReference type="PROSITE" id="PS51450">
    <property type="entry name" value="LRR"/>
    <property type="match status" value="5"/>
</dbReference>
<keyword evidence="8" id="KW-1185">Reference proteome</keyword>
<dbReference type="Pfam" id="PF00481">
    <property type="entry name" value="PP2C"/>
    <property type="match status" value="1"/>
</dbReference>
<feature type="domain" description="PPM-type phosphatase" evidence="6">
    <location>
        <begin position="1119"/>
        <end position="1412"/>
    </location>
</feature>
<feature type="region of interest" description="Disordered" evidence="4">
    <location>
        <begin position="239"/>
        <end position="266"/>
    </location>
</feature>
<evidence type="ECO:0000256" key="3">
    <source>
        <dbReference type="ARBA" id="ARBA00022737"/>
    </source>
</evidence>